<reference evidence="2" key="1">
    <citation type="submission" date="2021-10" db="EMBL/GenBank/DDBJ databases">
        <title>De novo Genome Assembly of Clathrus columnatus (Basidiomycota, Fungi) Using Illumina and Nanopore Sequence Data.</title>
        <authorList>
            <person name="Ogiso-Tanaka E."/>
            <person name="Itagaki H."/>
            <person name="Hosoya T."/>
            <person name="Hosaka K."/>
        </authorList>
    </citation>
    <scope>NUCLEOTIDE SEQUENCE</scope>
    <source>
        <strain evidence="2">MO-923</strain>
    </source>
</reference>
<protein>
    <submittedName>
        <fullName evidence="2">Uncharacterized protein</fullName>
    </submittedName>
</protein>
<dbReference type="SUPFAM" id="SSF52540">
    <property type="entry name" value="P-loop containing nucleoside triphosphate hydrolases"/>
    <property type="match status" value="1"/>
</dbReference>
<sequence length="435" mass="49841">MLPEESVHQLKEHIKKALTPALDDISAPDLSLVQLLFPSRKISYYWANASELLSTEHLHFLARLPPADPSSSTNPRKRKRESAGVSSHWSKKKHEDDKLSSTDGYLLDSTLRLHKLFKALWGRGSDDSIKEKSSEPVPDIYEKSTDATAIDAIVYDLSKVIGDKPGLLRNRFLVRNEYVEFFKYTTLSTKSKSFLLLGQPGIGKTIYLTYHLVQRLLAGQATIFSFNFYERYLFHQSGVYDVAGDSVRTLWKINPELNEEPPLVLIDFNERQTQWDINVFGSNLILAASSPNRSRYKNWLKESSAVPYVMKTWEWKGIFQAWKFVSAEYNYETDELRDCFLKYGGCARLLLDQTPAEIELQIARAIKSCPDIRKLVGKQNDIPEEESSTLIRIEPDVKIDGSVDRKFMYCEVTSQYIFNQFMRAGTPINYCGDIS</sequence>
<dbReference type="InterPro" id="IPR052980">
    <property type="entry name" value="Crinkler_effector"/>
</dbReference>
<keyword evidence="3" id="KW-1185">Reference proteome</keyword>
<evidence type="ECO:0000313" key="2">
    <source>
        <dbReference type="EMBL" id="GJJ08354.1"/>
    </source>
</evidence>
<organism evidence="2 3">
    <name type="scientific">Clathrus columnatus</name>
    <dbReference type="NCBI Taxonomy" id="1419009"/>
    <lineage>
        <taxon>Eukaryota</taxon>
        <taxon>Fungi</taxon>
        <taxon>Dikarya</taxon>
        <taxon>Basidiomycota</taxon>
        <taxon>Agaricomycotina</taxon>
        <taxon>Agaricomycetes</taxon>
        <taxon>Phallomycetidae</taxon>
        <taxon>Phallales</taxon>
        <taxon>Clathraceae</taxon>
        <taxon>Clathrus</taxon>
    </lineage>
</organism>
<dbReference type="PANTHER" id="PTHR33129:SF1">
    <property type="entry name" value="ATP-BINDING PROTEIN"/>
    <property type="match status" value="1"/>
</dbReference>
<dbReference type="AlphaFoldDB" id="A0AAV5A163"/>
<gene>
    <name evidence="2" type="ORF">Clacol_002568</name>
</gene>
<dbReference type="Proteomes" id="UP001050691">
    <property type="component" value="Unassembled WGS sequence"/>
</dbReference>
<dbReference type="InterPro" id="IPR027417">
    <property type="entry name" value="P-loop_NTPase"/>
</dbReference>
<comment type="caution">
    <text evidence="2">The sequence shown here is derived from an EMBL/GenBank/DDBJ whole genome shotgun (WGS) entry which is preliminary data.</text>
</comment>
<accession>A0AAV5A163</accession>
<evidence type="ECO:0000313" key="3">
    <source>
        <dbReference type="Proteomes" id="UP001050691"/>
    </source>
</evidence>
<proteinExistence type="predicted"/>
<dbReference type="EMBL" id="BPWL01000003">
    <property type="protein sequence ID" value="GJJ08354.1"/>
    <property type="molecule type" value="Genomic_DNA"/>
</dbReference>
<name>A0AAV5A163_9AGAM</name>
<dbReference type="PANTHER" id="PTHR33129">
    <property type="entry name" value="PROTEIN KINASE DOMAIN-CONTAINING PROTEIN-RELATED"/>
    <property type="match status" value="1"/>
</dbReference>
<evidence type="ECO:0000256" key="1">
    <source>
        <dbReference type="SAM" id="MobiDB-lite"/>
    </source>
</evidence>
<feature type="region of interest" description="Disordered" evidence="1">
    <location>
        <begin position="65"/>
        <end position="100"/>
    </location>
</feature>